<dbReference type="InterPro" id="IPR049046">
    <property type="entry name" value="Beta-AFase-like_GH127_middle"/>
</dbReference>
<dbReference type="PANTHER" id="PTHR31151:SF0">
    <property type="entry name" value="PROLINE-TRNA LIGASE (DUF1680)"/>
    <property type="match status" value="1"/>
</dbReference>
<reference evidence="5 6" key="1">
    <citation type="journal article" date="2013" name="Stand. Genomic Sci.">
        <title>Genomic Encyclopedia of Type Strains, Phase I: The one thousand microbial genomes (KMG-I) project.</title>
        <authorList>
            <person name="Kyrpides N.C."/>
            <person name="Woyke T."/>
            <person name="Eisen J.A."/>
            <person name="Garrity G."/>
            <person name="Lilburn T.G."/>
            <person name="Beck B.J."/>
            <person name="Whitman W.B."/>
            <person name="Hugenholtz P."/>
            <person name="Klenk H.P."/>
        </authorList>
    </citation>
    <scope>NUCLEOTIDE SEQUENCE [LARGE SCALE GENOMIC DNA]</scope>
    <source>
        <strain evidence="5 6">DSM 13484</strain>
    </source>
</reference>
<dbReference type="SUPFAM" id="SSF48208">
    <property type="entry name" value="Six-hairpin glycosidases"/>
    <property type="match status" value="1"/>
</dbReference>
<protein>
    <submittedName>
        <fullName evidence="5">Uncharacterized protein</fullName>
    </submittedName>
</protein>
<dbReference type="Pfam" id="PF07944">
    <property type="entry name" value="Beta-AFase-like_GH127_cat"/>
    <property type="match status" value="1"/>
</dbReference>
<evidence type="ECO:0000259" key="3">
    <source>
        <dbReference type="Pfam" id="PF20620"/>
    </source>
</evidence>
<dbReference type="RefSeq" id="WP_211366200.1">
    <property type="nucleotide sequence ID" value="NZ_BAAAFY010000001.1"/>
</dbReference>
<evidence type="ECO:0000313" key="6">
    <source>
        <dbReference type="Proteomes" id="UP000316778"/>
    </source>
</evidence>
<feature type="domain" description="Non-reducing end beta-L-arabinofuranosidase-like GH127 middle" evidence="4">
    <location>
        <begin position="421"/>
        <end position="515"/>
    </location>
</feature>
<dbReference type="Pfam" id="PF16375">
    <property type="entry name" value="DUF4986"/>
    <property type="match status" value="1"/>
</dbReference>
<comment type="caution">
    <text evidence="5">The sequence shown here is derived from an EMBL/GenBank/DDBJ whole genome shotgun (WGS) entry which is preliminary data.</text>
</comment>
<gene>
    <name evidence="5" type="ORF">LX66_2671</name>
</gene>
<organism evidence="5 6">
    <name type="scientific">Chitinophaga japonensis</name>
    <name type="common">Flexibacter japonensis</name>
    <dbReference type="NCBI Taxonomy" id="104662"/>
    <lineage>
        <taxon>Bacteria</taxon>
        <taxon>Pseudomonadati</taxon>
        <taxon>Bacteroidota</taxon>
        <taxon>Chitinophagia</taxon>
        <taxon>Chitinophagales</taxon>
        <taxon>Chitinophagaceae</taxon>
        <taxon>Chitinophaga</taxon>
    </lineage>
</organism>
<dbReference type="InterPro" id="IPR012878">
    <property type="entry name" value="Beta-AFase-like_GH127_cat"/>
</dbReference>
<evidence type="ECO:0000259" key="4">
    <source>
        <dbReference type="Pfam" id="PF20736"/>
    </source>
</evidence>
<dbReference type="EMBL" id="VLLG01000003">
    <property type="protein sequence ID" value="TWI88585.1"/>
    <property type="molecule type" value="Genomic_DNA"/>
</dbReference>
<dbReference type="InterPro" id="IPR008928">
    <property type="entry name" value="6-hairpin_glycosidase_sf"/>
</dbReference>
<dbReference type="Pfam" id="PF20736">
    <property type="entry name" value="Glyco_hydro127M"/>
    <property type="match status" value="1"/>
</dbReference>
<dbReference type="PANTHER" id="PTHR31151">
    <property type="entry name" value="PROLINE-TRNA LIGASE (DUF1680)"/>
    <property type="match status" value="1"/>
</dbReference>
<name>A0A562T4X5_CHIJA</name>
<dbReference type="AlphaFoldDB" id="A0A562T4X5"/>
<feature type="domain" description="Non-reducing end beta-L-arabinofuranosidase-like GH127 catalytic" evidence="1">
    <location>
        <begin position="35"/>
        <end position="411"/>
    </location>
</feature>
<dbReference type="GO" id="GO:0005975">
    <property type="term" value="P:carbohydrate metabolic process"/>
    <property type="evidence" value="ECO:0007669"/>
    <property type="project" value="InterPro"/>
</dbReference>
<dbReference type="Proteomes" id="UP000316778">
    <property type="component" value="Unassembled WGS sequence"/>
</dbReference>
<keyword evidence="6" id="KW-1185">Reference proteome</keyword>
<proteinExistence type="predicted"/>
<accession>A0A562T4X5</accession>
<feature type="domain" description="Glycoside hydrolase GH146 substrate-binding" evidence="3">
    <location>
        <begin position="652"/>
        <end position="781"/>
    </location>
</feature>
<dbReference type="InterPro" id="IPR046544">
    <property type="entry name" value="GH146_SB_dom"/>
</dbReference>
<feature type="domain" description="DUF4986" evidence="2">
    <location>
        <begin position="543"/>
        <end position="626"/>
    </location>
</feature>
<evidence type="ECO:0000313" key="5">
    <source>
        <dbReference type="EMBL" id="TWI88585.1"/>
    </source>
</evidence>
<evidence type="ECO:0000259" key="1">
    <source>
        <dbReference type="Pfam" id="PF07944"/>
    </source>
</evidence>
<dbReference type="InterPro" id="IPR032275">
    <property type="entry name" value="DUF4986"/>
</dbReference>
<sequence>MSSGKWTGWLLTVMMTTFVSHGYGQQQAALFPLSAVRLLESPFLQAQQTDAQYILSLDEDRLLAPFLKDAGIRPLKENYGNWESDGLDGHIAGHYLTAAAQMYAATGDTVFRNRLNYMLDWLEKCQQQNGNGYVGGIPDGKQVWQQVAQGRVEAVWQRWVPWYNLHKLYAGLVDAYQLTGSEQAKRILIGLSDWCLRLTDKLSDGQMQRMLGNEHGGMNEVFANVSRITGDERYMTLARRFSHRAILDPLLEHQDSLTGLHANTQIPKVVGFARIAALTGDKAWADAAEFFWNTVTLHRSVSFGGNSVREHFNSPDDFSPMLESREGPETCNSYNMLKLTKALFLANPDAKYIHYYERTLYNHILSSQHPEGGFVYFTPIRPAHYRVYSSSQQCFWCCVGSGIENHGKYGELIYAHHADELYVNLFIPSVLQWKQRALELSQETRFPFETSSTLKFSTQRPQRLVVKLRQPDWIAGAFEVQVNGKPVKLPPARNGYVSIARTWKNGDRITVRLPMRTTAEVLPDSSQWVSFVHGPLVLAAAAGRSAMPGLKADSSRWGHIAHGRLEPLEDAPLLVMEDPAHAPMPRETDTAGMVFGMAHLVEQAKYKNLELTPFFQLHDRRYILYWPYAAAEEVPGIKAAIRQKEQARRQKEEATVDVVYPGEQQPEADHQFKGGQTRAGFFRERHYRSGKDWFSYVLSGRGTTPAKLSITCYGAEKDRSFDIYVNDSRIGAITLTGEGGNAFKDHVFDLPAGISGGEPLTILFKARSSSAIGRIFEVRLLK</sequence>
<evidence type="ECO:0000259" key="2">
    <source>
        <dbReference type="Pfam" id="PF16375"/>
    </source>
</evidence>
<dbReference type="Pfam" id="PF20620">
    <property type="entry name" value="DUF6805"/>
    <property type="match status" value="1"/>
</dbReference>